<reference evidence="2 3" key="1">
    <citation type="journal article" date="2015" name="Nature">
        <title>rRNA introns, odd ribosomes, and small enigmatic genomes across a large radiation of phyla.</title>
        <authorList>
            <person name="Brown C.T."/>
            <person name="Hug L.A."/>
            <person name="Thomas B.C."/>
            <person name="Sharon I."/>
            <person name="Castelle C.J."/>
            <person name="Singh A."/>
            <person name="Wilkins M.J."/>
            <person name="Williams K.H."/>
            <person name="Banfield J.F."/>
        </authorList>
    </citation>
    <scope>NUCLEOTIDE SEQUENCE [LARGE SCALE GENOMIC DNA]</scope>
</reference>
<dbReference type="Proteomes" id="UP000034785">
    <property type="component" value="Unassembled WGS sequence"/>
</dbReference>
<gene>
    <name evidence="2" type="ORF">UV41_C0067G0008</name>
</gene>
<dbReference type="Gene3D" id="3.30.420.590">
    <property type="match status" value="1"/>
</dbReference>
<name>A0A0G1DDU6_9BACT</name>
<evidence type="ECO:0008006" key="4">
    <source>
        <dbReference type="Google" id="ProtNLM"/>
    </source>
</evidence>
<protein>
    <recommendedName>
        <fullName evidence="4">LytR/CpsA/Psr regulator C-terminal domain-containing protein</fullName>
    </recommendedName>
</protein>
<evidence type="ECO:0000313" key="3">
    <source>
        <dbReference type="Proteomes" id="UP000034785"/>
    </source>
</evidence>
<feature type="region of interest" description="Disordered" evidence="1">
    <location>
        <begin position="1"/>
        <end position="22"/>
    </location>
</feature>
<dbReference type="EMBL" id="LCEJ01000067">
    <property type="protein sequence ID" value="KKS69011.1"/>
    <property type="molecule type" value="Genomic_DNA"/>
</dbReference>
<proteinExistence type="predicted"/>
<evidence type="ECO:0000256" key="1">
    <source>
        <dbReference type="SAM" id="MobiDB-lite"/>
    </source>
</evidence>
<evidence type="ECO:0000313" key="2">
    <source>
        <dbReference type="EMBL" id="KKS69011.1"/>
    </source>
</evidence>
<accession>A0A0G1DDU6</accession>
<organism evidence="2 3">
    <name type="scientific">Candidatus Daviesbacteria bacterium GW2011_GWA2_42_7</name>
    <dbReference type="NCBI Taxonomy" id="1618425"/>
    <lineage>
        <taxon>Bacteria</taxon>
        <taxon>Candidatus Daviesiibacteriota</taxon>
    </lineage>
</organism>
<sequence>MPRSALKKVTHSKRKLSRPRRPSRTKLGVAVLAFLLGLILFSKIGGLFGSGEDISFKNYIWNGNSTLNLVVKSDNIYVASYNPQDSSFTILKVPDETYASVPLGFGRWPMRSVYDLGQAEKPLIGARLLKDTTGMLFGVPVDGYILTSGNFGTMAENARKNPFSIIGAIRESKTDLNIVESIRFWWGVKGVRFDRFKSADLENSDLTSWALLPDGSRGLELDGLRLDQFIQSRFEDSKLKDEGLGIGILNATDHPGLAEKAARVVTNIGGRVILTGNLEERQHNSFVLGKDGYTQTRLSQVFAPACIQTSWPLGLFRSGGCFLQSDSFNFSRAEVTIVLGEDYFLRYNSTKGN</sequence>
<dbReference type="AlphaFoldDB" id="A0A0G1DDU6"/>
<comment type="caution">
    <text evidence="2">The sequence shown here is derived from an EMBL/GenBank/DDBJ whole genome shotgun (WGS) entry which is preliminary data.</text>
</comment>